<sequence length="447" mass="43988">MQTMLMAKKLKDWTRVAVTVVLVSALAACGGGGGGDSGSSGSSSGSTGGSTGGSSGGTSTSGLPASPTQQPIAANAANTVAISVNRGVTGVINIPTISVTVCVPNTTTCQTINNIQVDTGSFGLRIANAALNSTMQGALPVSSISGGSPLGECATFADGYTWGSVRTATVTIGGETTTAAVPVQIIGDTAAGTTAPTGCGSGAAENTPSDLGANGIIGIGTALYDCGSTCANASTAATYSNYFSCPGGTSCTRATVPLASQVANPVAKFPVDNNGVIVQMPPISNNGQASATGTLVFGIGTQSNNGLGSAQVLTTDAYGDLTGSVFNGSTTTAFLDSGSNGYFFNDSSLTLCGSSFPGFYCPSSAQTRSITLVGANAAQATASIGILSASTLFNSGTNYAFNDLAGQLGGLAAFDLGLPFFYGRHVYHGFDLKSNGGTQAPFVAYAS</sequence>
<name>A0A6J5B781_9BURK</name>
<keyword evidence="2" id="KW-0732">Signal</keyword>
<dbReference type="Proteomes" id="UP000494249">
    <property type="component" value="Unassembled WGS sequence"/>
</dbReference>
<dbReference type="Pfam" id="PF11925">
    <property type="entry name" value="DUF3443"/>
    <property type="match status" value="1"/>
</dbReference>
<reference evidence="3 4" key="1">
    <citation type="submission" date="2020-04" db="EMBL/GenBank/DDBJ databases">
        <authorList>
            <person name="De Canck E."/>
        </authorList>
    </citation>
    <scope>NUCLEOTIDE SEQUENCE [LARGE SCALE GENOMIC DNA]</scope>
    <source>
        <strain evidence="3 4">LMG 22037</strain>
    </source>
</reference>
<feature type="signal peptide" evidence="2">
    <location>
        <begin position="1"/>
        <end position="27"/>
    </location>
</feature>
<protein>
    <recommendedName>
        <fullName evidence="5">DUF3443 domain-containing protein</fullName>
    </recommendedName>
</protein>
<evidence type="ECO:0000313" key="3">
    <source>
        <dbReference type="EMBL" id="CAB3694911.1"/>
    </source>
</evidence>
<dbReference type="RefSeq" id="WP_035476270.1">
    <property type="nucleotide sequence ID" value="NZ_CADFGL010000013.1"/>
</dbReference>
<gene>
    <name evidence="3" type="ORF">LMG22037_03183</name>
</gene>
<feature type="compositionally biased region" description="Gly residues" evidence="1">
    <location>
        <begin position="46"/>
        <end position="56"/>
    </location>
</feature>
<feature type="chain" id="PRO_5026843516" description="DUF3443 domain-containing protein" evidence="2">
    <location>
        <begin position="28"/>
        <end position="447"/>
    </location>
</feature>
<evidence type="ECO:0000313" key="4">
    <source>
        <dbReference type="Proteomes" id="UP000494249"/>
    </source>
</evidence>
<feature type="region of interest" description="Disordered" evidence="1">
    <location>
        <begin position="31"/>
        <end position="69"/>
    </location>
</feature>
<dbReference type="EMBL" id="CADIKB010000013">
    <property type="protein sequence ID" value="CAB3694911.1"/>
    <property type="molecule type" value="Genomic_DNA"/>
</dbReference>
<evidence type="ECO:0000256" key="2">
    <source>
        <dbReference type="SAM" id="SignalP"/>
    </source>
</evidence>
<dbReference type="InterPro" id="IPR021847">
    <property type="entry name" value="DUF3443"/>
</dbReference>
<proteinExistence type="predicted"/>
<evidence type="ECO:0008006" key="5">
    <source>
        <dbReference type="Google" id="ProtNLM"/>
    </source>
</evidence>
<dbReference type="AlphaFoldDB" id="A0A6J5B781"/>
<accession>A0A6J5B781</accession>
<organism evidence="3 4">
    <name type="scientific">Paraburkholderia phenoliruptrix</name>
    <dbReference type="NCBI Taxonomy" id="252970"/>
    <lineage>
        <taxon>Bacteria</taxon>
        <taxon>Pseudomonadati</taxon>
        <taxon>Pseudomonadota</taxon>
        <taxon>Betaproteobacteria</taxon>
        <taxon>Burkholderiales</taxon>
        <taxon>Burkholderiaceae</taxon>
        <taxon>Paraburkholderia</taxon>
    </lineage>
</organism>
<evidence type="ECO:0000256" key="1">
    <source>
        <dbReference type="SAM" id="MobiDB-lite"/>
    </source>
</evidence>